<organism evidence="1 2">
    <name type="scientific">Marinobacter aromaticivorans</name>
    <dbReference type="NCBI Taxonomy" id="1494078"/>
    <lineage>
        <taxon>Bacteria</taxon>
        <taxon>Pseudomonadati</taxon>
        <taxon>Pseudomonadota</taxon>
        <taxon>Gammaproteobacteria</taxon>
        <taxon>Pseudomonadales</taxon>
        <taxon>Marinobacteraceae</taxon>
        <taxon>Marinobacter</taxon>
    </lineage>
</organism>
<proteinExistence type="predicted"/>
<comment type="caution">
    <text evidence="1">The sequence shown here is derived from an EMBL/GenBank/DDBJ whole genome shotgun (WGS) entry which is preliminary data.</text>
</comment>
<keyword evidence="2" id="KW-1185">Reference proteome</keyword>
<dbReference type="EMBL" id="JBHTBD010000050">
    <property type="protein sequence ID" value="MFC7296814.1"/>
    <property type="molecule type" value="Genomic_DNA"/>
</dbReference>
<dbReference type="Proteomes" id="UP001596506">
    <property type="component" value="Unassembled WGS sequence"/>
</dbReference>
<accession>A0ABW2J118</accession>
<evidence type="ECO:0000313" key="1">
    <source>
        <dbReference type="EMBL" id="MFC7296814.1"/>
    </source>
</evidence>
<name>A0ABW2J118_9GAMM</name>
<gene>
    <name evidence="1" type="ORF">ACFQQA_19090</name>
</gene>
<evidence type="ECO:0000313" key="2">
    <source>
        <dbReference type="Proteomes" id="UP001596506"/>
    </source>
</evidence>
<reference evidence="2" key="1">
    <citation type="journal article" date="2019" name="Int. J. Syst. Evol. Microbiol.">
        <title>The Global Catalogue of Microorganisms (GCM) 10K type strain sequencing project: providing services to taxonomists for standard genome sequencing and annotation.</title>
        <authorList>
            <consortium name="The Broad Institute Genomics Platform"/>
            <consortium name="The Broad Institute Genome Sequencing Center for Infectious Disease"/>
            <person name="Wu L."/>
            <person name="Ma J."/>
        </authorList>
    </citation>
    <scope>NUCLEOTIDE SEQUENCE [LARGE SCALE GENOMIC DNA]</scope>
    <source>
        <strain evidence="2">CCUG 60559</strain>
    </source>
</reference>
<sequence length="176" mass="18996">IDANYTHEFGTDGFAMVGGSYQRGTAYCQPFPVVHFTACNEVNPAWAAYGQFKSGPFLVMGEFAKTTKEWPGTFNPTPPLDVFAASKVTSFGIGGTLGLGLDPLDVPEPYDSEEPYIFHFPDGNAGVARLAVAKLIPNAVEASTMEEEALARVHYDRLDLAENSVRIRLSSTAVEA</sequence>
<feature type="non-terminal residue" evidence="1">
    <location>
        <position position="176"/>
    </location>
</feature>
<feature type="non-terminal residue" evidence="1">
    <location>
        <position position="1"/>
    </location>
</feature>
<protein>
    <submittedName>
        <fullName evidence="1">Uncharacterized protein</fullName>
    </submittedName>
</protein>